<accession>K6WCY3</accession>
<dbReference type="Proteomes" id="UP000008366">
    <property type="component" value="Unassembled WGS sequence"/>
</dbReference>
<feature type="transmembrane region" description="Helical" evidence="6">
    <location>
        <begin position="474"/>
        <end position="496"/>
    </location>
</feature>
<feature type="transmembrane region" description="Helical" evidence="6">
    <location>
        <begin position="364"/>
        <end position="383"/>
    </location>
</feature>
<dbReference type="EMBL" id="BAHD01000057">
    <property type="protein sequence ID" value="GAB97140.1"/>
    <property type="molecule type" value="Genomic_DNA"/>
</dbReference>
<dbReference type="InterPro" id="IPR008457">
    <property type="entry name" value="Cu-R_CopD_dom"/>
</dbReference>
<feature type="transmembrane region" description="Helical" evidence="6">
    <location>
        <begin position="157"/>
        <end position="177"/>
    </location>
</feature>
<dbReference type="GO" id="GO:0005886">
    <property type="term" value="C:plasma membrane"/>
    <property type="evidence" value="ECO:0007669"/>
    <property type="project" value="UniProtKB-SubCell"/>
</dbReference>
<evidence type="ECO:0000313" key="8">
    <source>
        <dbReference type="EMBL" id="GAB97140.1"/>
    </source>
</evidence>
<comment type="caution">
    <text evidence="8">The sequence shown here is derived from an EMBL/GenBank/DDBJ whole genome shotgun (WGS) entry which is preliminary data.</text>
</comment>
<feature type="transmembrane region" description="Helical" evidence="6">
    <location>
        <begin position="395"/>
        <end position="416"/>
    </location>
</feature>
<reference evidence="8 9" key="1">
    <citation type="submission" date="2012-08" db="EMBL/GenBank/DDBJ databases">
        <title>Whole genome shotgun sequence of Kineosphaera limosa NBRC 100340.</title>
        <authorList>
            <person name="Yoshida I."/>
            <person name="Isaki S."/>
            <person name="Hosoyama A."/>
            <person name="Tsuchikane K."/>
            <person name="Katsumata H."/>
            <person name="Ando Y."/>
            <person name="Ohji S."/>
            <person name="Hamada M."/>
            <person name="Tamura T."/>
            <person name="Yamazoe A."/>
            <person name="Yamazaki S."/>
            <person name="Fujita N."/>
        </authorList>
    </citation>
    <scope>NUCLEOTIDE SEQUENCE [LARGE SCALE GENOMIC DNA]</scope>
    <source>
        <strain evidence="8 9">NBRC 100340</strain>
    </source>
</reference>
<dbReference type="Pfam" id="PF05425">
    <property type="entry name" value="CopD"/>
    <property type="match status" value="1"/>
</dbReference>
<keyword evidence="2" id="KW-1003">Cell membrane</keyword>
<evidence type="ECO:0000256" key="1">
    <source>
        <dbReference type="ARBA" id="ARBA00004651"/>
    </source>
</evidence>
<evidence type="ECO:0000256" key="2">
    <source>
        <dbReference type="ARBA" id="ARBA00022475"/>
    </source>
</evidence>
<protein>
    <recommendedName>
        <fullName evidence="7">Copper resistance protein D domain-containing protein</fullName>
    </recommendedName>
</protein>
<name>K6WCY3_9MICO</name>
<keyword evidence="9" id="KW-1185">Reference proteome</keyword>
<evidence type="ECO:0000256" key="6">
    <source>
        <dbReference type="SAM" id="Phobius"/>
    </source>
</evidence>
<feature type="transmembrane region" description="Helical" evidence="6">
    <location>
        <begin position="257"/>
        <end position="278"/>
    </location>
</feature>
<proteinExistence type="predicted"/>
<dbReference type="GO" id="GO:0006825">
    <property type="term" value="P:copper ion transport"/>
    <property type="evidence" value="ECO:0007669"/>
    <property type="project" value="InterPro"/>
</dbReference>
<keyword evidence="5 6" id="KW-0472">Membrane</keyword>
<evidence type="ECO:0000259" key="7">
    <source>
        <dbReference type="Pfam" id="PF05425"/>
    </source>
</evidence>
<feature type="transmembrane region" description="Helical" evidence="6">
    <location>
        <begin position="12"/>
        <end position="33"/>
    </location>
</feature>
<feature type="transmembrane region" description="Helical" evidence="6">
    <location>
        <begin position="53"/>
        <end position="70"/>
    </location>
</feature>
<dbReference type="Pfam" id="PF09678">
    <property type="entry name" value="Caa3_CtaG"/>
    <property type="match status" value="1"/>
</dbReference>
<dbReference type="InterPro" id="IPR032694">
    <property type="entry name" value="CopC/D"/>
</dbReference>
<dbReference type="eggNOG" id="COG1276">
    <property type="taxonomic scope" value="Bacteria"/>
</dbReference>
<dbReference type="PANTHER" id="PTHR34820">
    <property type="entry name" value="INNER MEMBRANE PROTEIN YEBZ"/>
    <property type="match status" value="1"/>
</dbReference>
<feature type="transmembrane region" description="Helical" evidence="6">
    <location>
        <begin position="594"/>
        <end position="616"/>
    </location>
</feature>
<feature type="transmembrane region" description="Helical" evidence="6">
    <location>
        <begin position="428"/>
        <end position="453"/>
    </location>
</feature>
<dbReference type="STRING" id="1184609.KILIM_057_00310"/>
<keyword evidence="3 6" id="KW-0812">Transmembrane</keyword>
<dbReference type="eggNOG" id="COG3336">
    <property type="taxonomic scope" value="Bacteria"/>
</dbReference>
<feature type="transmembrane region" description="Helical" evidence="6">
    <location>
        <begin position="542"/>
        <end position="563"/>
    </location>
</feature>
<feature type="transmembrane region" description="Helical" evidence="6">
    <location>
        <begin position="508"/>
        <end position="530"/>
    </location>
</feature>
<feature type="transmembrane region" description="Helical" evidence="6">
    <location>
        <begin position="91"/>
        <end position="112"/>
    </location>
</feature>
<evidence type="ECO:0000256" key="5">
    <source>
        <dbReference type="ARBA" id="ARBA00023136"/>
    </source>
</evidence>
<gene>
    <name evidence="8" type="ORF">KILIM_057_00310</name>
</gene>
<feature type="transmembrane region" description="Helical" evidence="6">
    <location>
        <begin position="299"/>
        <end position="321"/>
    </location>
</feature>
<feature type="domain" description="Copper resistance protein D" evidence="7">
    <location>
        <begin position="221"/>
        <end position="321"/>
    </location>
</feature>
<feature type="transmembrane region" description="Helical" evidence="6">
    <location>
        <begin position="132"/>
        <end position="150"/>
    </location>
</feature>
<evidence type="ECO:0000256" key="4">
    <source>
        <dbReference type="ARBA" id="ARBA00022989"/>
    </source>
</evidence>
<dbReference type="AlphaFoldDB" id="K6WCY3"/>
<sequence length="657" mass="69488">MSTPAVGVPVAVAVLVVILAGSFTGAFAGLVGFEDGGPLVRWGIPLTRAVHDLAAAGTLGLLLVAGTIVPERASTDRRGTARRIAVVTGSVWTLTATIGLLLSVSNISGIALGDPAYLGQLSQVWAIEYFRVLLIDAVLAAVVTLGAATVRTRGGSTWLAAITLVALAILALVGHAAGAAAHDTAVNSLAVHLIGSLTWVGTLAAILLLWSRLGDALAITVARCSTIFLWCFVAVALSGVVNAAVRVGSLDGLTSRYGMLVLAKVALLVLLALAGWRMRSGIVARLRAAGGTSEGTRGAFAALAIVELGLMGAAVGLGVALSRSAPPLPSQIAADATVALTGYPAPAAPPQGWAWLTTVRIDPLMLAVGLLAIGLYVAAVVRLHRRGDAWSPLRTTCWVLGWLIFLWATNGAPGVYGRLMFSAHMLMHMSIAMLVPVLLVLAAPLTLAARALPARRDKTLGPRELLLATAHSRWMTFWANPVVASINFAGSLYLFYFTSLFELALRTHVGMIVMTVHFLLAGYVFCWCLVGADPGPRRWPPSLRLVLLFVTMSFHAFFGVALLSTARPLAADYFTALDLPWHVDLLADQVAGGALTWGFGEIPMLLLAISVAVVWMRSDEQEARRRDRQADRDDDAELAAYNAELARLGEYYRRRGE</sequence>
<comment type="subcellular location">
    <subcellularLocation>
        <location evidence="1">Cell membrane</location>
        <topology evidence="1">Multi-pass membrane protein</topology>
    </subcellularLocation>
</comment>
<keyword evidence="4 6" id="KW-1133">Transmembrane helix</keyword>
<evidence type="ECO:0000313" key="9">
    <source>
        <dbReference type="Proteomes" id="UP000008366"/>
    </source>
</evidence>
<feature type="transmembrane region" description="Helical" evidence="6">
    <location>
        <begin position="189"/>
        <end position="210"/>
    </location>
</feature>
<organism evidence="8 9">
    <name type="scientific">Kineosphaera limosa NBRC 100340</name>
    <dbReference type="NCBI Taxonomy" id="1184609"/>
    <lineage>
        <taxon>Bacteria</taxon>
        <taxon>Bacillati</taxon>
        <taxon>Actinomycetota</taxon>
        <taxon>Actinomycetes</taxon>
        <taxon>Micrococcales</taxon>
        <taxon>Dermatophilaceae</taxon>
        <taxon>Kineosphaera</taxon>
    </lineage>
</organism>
<feature type="transmembrane region" description="Helical" evidence="6">
    <location>
        <begin position="222"/>
        <end position="245"/>
    </location>
</feature>
<evidence type="ECO:0000256" key="3">
    <source>
        <dbReference type="ARBA" id="ARBA00022692"/>
    </source>
</evidence>
<dbReference type="InterPro" id="IPR019108">
    <property type="entry name" value="Caa3_assmbl_CtaG-rel"/>
</dbReference>
<dbReference type="PANTHER" id="PTHR34820:SF4">
    <property type="entry name" value="INNER MEMBRANE PROTEIN YEBZ"/>
    <property type="match status" value="1"/>
</dbReference>